<evidence type="ECO:0000313" key="2">
    <source>
        <dbReference type="Proteomes" id="UP000325211"/>
    </source>
</evidence>
<evidence type="ECO:0000313" key="1">
    <source>
        <dbReference type="EMBL" id="QES51974.1"/>
    </source>
</evidence>
<reference evidence="1 2" key="1">
    <citation type="submission" date="2018-05" db="EMBL/GenBank/DDBJ databases">
        <title>Streptomyces venezuelae.</title>
        <authorList>
            <person name="Kim W."/>
            <person name="Lee N."/>
            <person name="Cho B.-K."/>
        </authorList>
    </citation>
    <scope>NUCLEOTIDE SEQUENCE [LARGE SCALE GENOMIC DNA]</scope>
    <source>
        <strain evidence="1 2">ATCC 21782</strain>
    </source>
</reference>
<name>A0A5P2D9Z3_STRVZ</name>
<sequence>MRSVYGTRSERRRAVHDASRPAAGGGYFDRLDADWAALCADPALRTAVTDWVTDGHLTDELAAVTDSWAGALTPEQLLAALRPPVDGVTDALTDAVLRALLERAAGRDRSAALAGRVIVQAMLPAIVRITRGQVRATGGRTYDAVGHVTVAALYEVARAGRIHLRPGRPAANLTLDTLRQVLAELAAERTPAGEGLEAAEQIADPAPGPYEIARARTVREAAVEAGLHAGPAADASTAPARLELLELLLDAVRDGALSTVEAQVLAWRHISGGIPDAEAAARAGTTAGAWQRRRSRALVRLTASLRSKAAA</sequence>
<protein>
    <submittedName>
        <fullName evidence="1">Uncharacterized protein</fullName>
    </submittedName>
</protein>
<gene>
    <name evidence="1" type="ORF">DEJ50_33240</name>
</gene>
<organism evidence="1 2">
    <name type="scientific">Streptomyces venezuelae</name>
    <dbReference type="NCBI Taxonomy" id="54571"/>
    <lineage>
        <taxon>Bacteria</taxon>
        <taxon>Bacillati</taxon>
        <taxon>Actinomycetota</taxon>
        <taxon>Actinomycetes</taxon>
        <taxon>Kitasatosporales</taxon>
        <taxon>Streptomycetaceae</taxon>
        <taxon>Streptomyces</taxon>
    </lineage>
</organism>
<dbReference type="EMBL" id="CP029190">
    <property type="protein sequence ID" value="QES51974.1"/>
    <property type="molecule type" value="Genomic_DNA"/>
</dbReference>
<dbReference type="OrthoDB" id="5143780at2"/>
<proteinExistence type="predicted"/>
<dbReference type="Proteomes" id="UP000325211">
    <property type="component" value="Chromosome"/>
</dbReference>
<dbReference type="AlphaFoldDB" id="A0A5P2D9Z3"/>
<accession>A0A5P2D9Z3</accession>